<proteinExistence type="predicted"/>
<sequence>MEMSATQYTGSNQYNTPNRSTESILNSDFWMDGMGTVTPIVQLEDDHLRNILLFIYKSKDRYWVKCHDTSFIKDYKNGEEFFQHVIVHSTLWTSILDHINRPETSFNFEFSIPGVK</sequence>
<comment type="caution">
    <text evidence="2">The sequence shown here is derived from an EMBL/GenBank/DDBJ whole genome shotgun (WGS) entry which is preliminary data.</text>
</comment>
<dbReference type="AlphaFoldDB" id="A0AA91GCP2"/>
<evidence type="ECO:0000313" key="3">
    <source>
        <dbReference type="Proteomes" id="UP000183039"/>
    </source>
</evidence>
<reference evidence="2 3" key="1">
    <citation type="submission" date="2014-12" db="EMBL/GenBank/DDBJ databases">
        <title>Draft genome sequences of 29 type strains of Enterococci.</title>
        <authorList>
            <person name="Zhong Z."/>
            <person name="Sun Z."/>
            <person name="Liu W."/>
            <person name="Zhang W."/>
            <person name="Zhang H."/>
        </authorList>
    </citation>
    <scope>NUCLEOTIDE SEQUENCE [LARGE SCALE GENOMIC DNA]</scope>
    <source>
        <strain evidence="2 3">DSM 22801</strain>
    </source>
</reference>
<accession>A0AA91GCP2</accession>
<evidence type="ECO:0000256" key="1">
    <source>
        <dbReference type="SAM" id="MobiDB-lite"/>
    </source>
</evidence>
<dbReference type="EMBL" id="JXLC01000003">
    <property type="protein sequence ID" value="OJG93019.1"/>
    <property type="molecule type" value="Genomic_DNA"/>
</dbReference>
<organism evidence="2 3">
    <name type="scientific">Enterococcus silesiacus</name>
    <dbReference type="NCBI Taxonomy" id="332949"/>
    <lineage>
        <taxon>Bacteria</taxon>
        <taxon>Bacillati</taxon>
        <taxon>Bacillota</taxon>
        <taxon>Bacilli</taxon>
        <taxon>Lactobacillales</taxon>
        <taxon>Enterococcaceae</taxon>
        <taxon>Enterococcus</taxon>
    </lineage>
</organism>
<dbReference type="RefSeq" id="WP_217265796.1">
    <property type="nucleotide sequence ID" value="NZ_JXLC01000003.1"/>
</dbReference>
<dbReference type="Proteomes" id="UP000183039">
    <property type="component" value="Unassembled WGS sequence"/>
</dbReference>
<protein>
    <submittedName>
        <fullName evidence="2">Uncharacterized protein</fullName>
    </submittedName>
</protein>
<name>A0AA91GCP2_9ENTE</name>
<evidence type="ECO:0000313" key="2">
    <source>
        <dbReference type="EMBL" id="OJG93019.1"/>
    </source>
</evidence>
<gene>
    <name evidence="2" type="ORF">RV15_GL002153</name>
</gene>
<feature type="region of interest" description="Disordered" evidence="1">
    <location>
        <begin position="1"/>
        <end position="20"/>
    </location>
</feature>